<accession>A0ABP8ZS43</accession>
<evidence type="ECO:0000256" key="6">
    <source>
        <dbReference type="ARBA" id="ARBA00022692"/>
    </source>
</evidence>
<dbReference type="InterPro" id="IPR001851">
    <property type="entry name" value="ABC_transp_permease"/>
</dbReference>
<dbReference type="EMBL" id="BAABJV010000001">
    <property type="protein sequence ID" value="GAA4764587.1"/>
    <property type="molecule type" value="Genomic_DNA"/>
</dbReference>
<keyword evidence="4" id="KW-0997">Cell inner membrane</keyword>
<feature type="transmembrane region" description="Helical" evidence="12">
    <location>
        <begin position="154"/>
        <end position="171"/>
    </location>
</feature>
<proteinExistence type="predicted"/>
<evidence type="ECO:0000256" key="12">
    <source>
        <dbReference type="SAM" id="Phobius"/>
    </source>
</evidence>
<comment type="subcellular location">
    <subcellularLocation>
        <location evidence="1">Cell membrane</location>
        <topology evidence="1">Multi-pass membrane protein</topology>
    </subcellularLocation>
</comment>
<evidence type="ECO:0000256" key="9">
    <source>
        <dbReference type="ARBA" id="ARBA00035611"/>
    </source>
</evidence>
<keyword evidence="14" id="KW-1185">Reference proteome</keyword>
<evidence type="ECO:0000256" key="2">
    <source>
        <dbReference type="ARBA" id="ARBA00022448"/>
    </source>
</evidence>
<evidence type="ECO:0000256" key="3">
    <source>
        <dbReference type="ARBA" id="ARBA00022475"/>
    </source>
</evidence>
<dbReference type="RefSeq" id="WP_345609407.1">
    <property type="nucleotide sequence ID" value="NZ_BAABJV010000001.1"/>
</dbReference>
<feature type="transmembrane region" description="Helical" evidence="12">
    <location>
        <begin position="127"/>
        <end position="147"/>
    </location>
</feature>
<name>A0ABP8ZS43_9ACTN</name>
<feature type="transmembrane region" description="Helical" evidence="12">
    <location>
        <begin position="205"/>
        <end position="224"/>
    </location>
</feature>
<evidence type="ECO:0000313" key="14">
    <source>
        <dbReference type="Proteomes" id="UP001501147"/>
    </source>
</evidence>
<keyword evidence="6 12" id="KW-0812">Transmembrane</keyword>
<feature type="transmembrane region" description="Helical" evidence="12">
    <location>
        <begin position="287"/>
        <end position="305"/>
    </location>
</feature>
<keyword evidence="7 12" id="KW-1133">Transmembrane helix</keyword>
<feature type="transmembrane region" description="Helical" evidence="12">
    <location>
        <begin position="416"/>
        <end position="434"/>
    </location>
</feature>
<feature type="region of interest" description="Disordered" evidence="11">
    <location>
        <begin position="1"/>
        <end position="56"/>
    </location>
</feature>
<reference evidence="14" key="1">
    <citation type="journal article" date="2019" name="Int. J. Syst. Evol. Microbiol.">
        <title>The Global Catalogue of Microorganisms (GCM) 10K type strain sequencing project: providing services to taxonomists for standard genome sequencing and annotation.</title>
        <authorList>
            <consortium name="The Broad Institute Genomics Platform"/>
            <consortium name="The Broad Institute Genome Sequencing Center for Infectious Disease"/>
            <person name="Wu L."/>
            <person name="Ma J."/>
        </authorList>
    </citation>
    <scope>NUCLEOTIDE SEQUENCE [LARGE SCALE GENOMIC DNA]</scope>
    <source>
        <strain evidence="14">JCM 18324</strain>
    </source>
</reference>
<feature type="transmembrane region" description="Helical" evidence="12">
    <location>
        <begin position="177"/>
        <end position="198"/>
    </location>
</feature>
<comment type="function">
    <text evidence="9">Part of the binding-protein-dependent transport system for D-xylose. Probably responsible for the translocation of the substrate across the membrane.</text>
</comment>
<organism evidence="13 14">
    <name type="scientific">Streptomyces sanyensis</name>
    <dbReference type="NCBI Taxonomy" id="568869"/>
    <lineage>
        <taxon>Bacteria</taxon>
        <taxon>Bacillati</taxon>
        <taxon>Actinomycetota</taxon>
        <taxon>Actinomycetes</taxon>
        <taxon>Kitasatosporales</taxon>
        <taxon>Streptomycetaceae</taxon>
        <taxon>Streptomyces</taxon>
    </lineage>
</organism>
<feature type="transmembrane region" description="Helical" evidence="12">
    <location>
        <begin position="311"/>
        <end position="329"/>
    </location>
</feature>
<feature type="transmembrane region" description="Helical" evidence="12">
    <location>
        <begin position="393"/>
        <end position="409"/>
    </location>
</feature>
<dbReference type="PANTHER" id="PTHR32196:SF32">
    <property type="entry name" value="XYLOSE TRANSPORT SYSTEM PERMEASE PROTEIN XYLH"/>
    <property type="match status" value="1"/>
</dbReference>
<feature type="transmembrane region" description="Helical" evidence="12">
    <location>
        <begin position="357"/>
        <end position="378"/>
    </location>
</feature>
<keyword evidence="5" id="KW-0762">Sugar transport</keyword>
<feature type="compositionally biased region" description="Low complexity" evidence="11">
    <location>
        <begin position="8"/>
        <end position="49"/>
    </location>
</feature>
<evidence type="ECO:0000256" key="4">
    <source>
        <dbReference type="ARBA" id="ARBA00022519"/>
    </source>
</evidence>
<evidence type="ECO:0000256" key="8">
    <source>
        <dbReference type="ARBA" id="ARBA00023136"/>
    </source>
</evidence>
<keyword evidence="8 12" id="KW-0472">Membrane</keyword>
<evidence type="ECO:0000256" key="5">
    <source>
        <dbReference type="ARBA" id="ARBA00022597"/>
    </source>
</evidence>
<dbReference type="Proteomes" id="UP001501147">
    <property type="component" value="Unassembled WGS sequence"/>
</dbReference>
<keyword evidence="2" id="KW-0813">Transport</keyword>
<protein>
    <recommendedName>
        <fullName evidence="10">Xylose transport system permease protein XylH</fullName>
    </recommendedName>
</protein>
<evidence type="ECO:0000256" key="10">
    <source>
        <dbReference type="ARBA" id="ARBA00035686"/>
    </source>
</evidence>
<feature type="transmembrane region" description="Helical" evidence="12">
    <location>
        <begin position="95"/>
        <end position="115"/>
    </location>
</feature>
<dbReference type="PANTHER" id="PTHR32196">
    <property type="entry name" value="ABC TRANSPORTER PERMEASE PROTEIN YPHD-RELATED-RELATED"/>
    <property type="match status" value="1"/>
</dbReference>
<evidence type="ECO:0000256" key="11">
    <source>
        <dbReference type="SAM" id="MobiDB-lite"/>
    </source>
</evidence>
<dbReference type="CDD" id="cd06579">
    <property type="entry name" value="TM_PBP1_transp_AraH_like"/>
    <property type="match status" value="1"/>
</dbReference>
<feature type="transmembrane region" description="Helical" evidence="12">
    <location>
        <begin position="440"/>
        <end position="459"/>
    </location>
</feature>
<evidence type="ECO:0000313" key="13">
    <source>
        <dbReference type="EMBL" id="GAA4764587.1"/>
    </source>
</evidence>
<sequence>MDKTSTQAEETTAPGEETAPAEETTAPADGTPAEETTAPADGTPAPAEEAASHEVVNAEAAHDALTAVDPRLLVREQGLLGYWAEFKRKVHAGDLGSIPVVIGLAVIAVVFQLLNSNFLSAKNLTDIAVTMVGTGMMAVGIIFVLLLGEIDLSVGSVSGVSGAIVAVLSVTHGMNEWLALLVALVSGAAIGALHGFFFARIGAPAFAVTLAGLLFWLGFMLQLLGDNGTINLDGDGVVGQLTTYFFTDIAAAYGLAALAVAAYFLGAFTDNRRRAAAGIPSRPVADIVLRSVLLAVVAFAAAYMLNQDRGLPLALVIFLVVLVTTDFVLRRTAYGRKIFALGGSVEASRRAGINVTAVRVSVFALAGFFAAAGGLFWASKIAAANQSAGTGDLLMNVIAAAVIGGTSLFGGRGRTWNALLGALVIVSIQYGLALEGIRTPVVYMITGGVLLATVVIDSVTRKTQRTAGRA</sequence>
<comment type="caution">
    <text evidence="13">The sequence shown here is derived from an EMBL/GenBank/DDBJ whole genome shotgun (WGS) entry which is preliminary data.</text>
</comment>
<evidence type="ECO:0000256" key="1">
    <source>
        <dbReference type="ARBA" id="ARBA00004651"/>
    </source>
</evidence>
<keyword evidence="3" id="KW-1003">Cell membrane</keyword>
<gene>
    <name evidence="13" type="ORF">GCM10023329_08090</name>
</gene>
<dbReference type="Pfam" id="PF02653">
    <property type="entry name" value="BPD_transp_2"/>
    <property type="match status" value="1"/>
</dbReference>
<feature type="transmembrane region" description="Helical" evidence="12">
    <location>
        <begin position="244"/>
        <end position="266"/>
    </location>
</feature>
<evidence type="ECO:0000256" key="7">
    <source>
        <dbReference type="ARBA" id="ARBA00022989"/>
    </source>
</evidence>